<dbReference type="GO" id="GO:0005634">
    <property type="term" value="C:nucleus"/>
    <property type="evidence" value="ECO:0007669"/>
    <property type="project" value="UniProtKB-SubCell"/>
</dbReference>
<gene>
    <name evidence="10" type="ORF">EG68_02694</name>
</gene>
<feature type="compositionally biased region" description="Basic and acidic residues" evidence="8">
    <location>
        <begin position="63"/>
        <end position="72"/>
    </location>
</feature>
<dbReference type="Gene3D" id="3.30.160.60">
    <property type="entry name" value="Classic Zinc Finger"/>
    <property type="match status" value="2"/>
</dbReference>
<name>A0A8S9YYL0_9TREM</name>
<evidence type="ECO:0000256" key="4">
    <source>
        <dbReference type="ARBA" id="ARBA00022771"/>
    </source>
</evidence>
<feature type="compositionally biased region" description="Basic and acidic residues" evidence="8">
    <location>
        <begin position="1037"/>
        <end position="1056"/>
    </location>
</feature>
<feature type="domain" description="C2H2-type" evidence="9">
    <location>
        <begin position="541"/>
        <end position="568"/>
    </location>
</feature>
<organism evidence="10 11">
    <name type="scientific">Paragonimus skrjabini miyazakii</name>
    <dbReference type="NCBI Taxonomy" id="59628"/>
    <lineage>
        <taxon>Eukaryota</taxon>
        <taxon>Metazoa</taxon>
        <taxon>Spiralia</taxon>
        <taxon>Lophotrochozoa</taxon>
        <taxon>Platyhelminthes</taxon>
        <taxon>Trematoda</taxon>
        <taxon>Digenea</taxon>
        <taxon>Plagiorchiida</taxon>
        <taxon>Troglotremata</taxon>
        <taxon>Troglotrematidae</taxon>
        <taxon>Paragonimus</taxon>
    </lineage>
</organism>
<feature type="compositionally biased region" description="Polar residues" evidence="8">
    <location>
        <begin position="1211"/>
        <end position="1243"/>
    </location>
</feature>
<evidence type="ECO:0000256" key="6">
    <source>
        <dbReference type="ARBA" id="ARBA00023242"/>
    </source>
</evidence>
<keyword evidence="6" id="KW-0539">Nucleus</keyword>
<feature type="region of interest" description="Disordered" evidence="8">
    <location>
        <begin position="101"/>
        <end position="130"/>
    </location>
</feature>
<keyword evidence="2" id="KW-0479">Metal-binding</keyword>
<proteinExistence type="predicted"/>
<dbReference type="Proteomes" id="UP000822476">
    <property type="component" value="Unassembled WGS sequence"/>
</dbReference>
<dbReference type="SMART" id="SM00355">
    <property type="entry name" value="ZnF_C2H2"/>
    <property type="match status" value="5"/>
</dbReference>
<feature type="domain" description="C2H2-type" evidence="9">
    <location>
        <begin position="1154"/>
        <end position="1182"/>
    </location>
</feature>
<evidence type="ECO:0000256" key="1">
    <source>
        <dbReference type="ARBA" id="ARBA00004123"/>
    </source>
</evidence>
<keyword evidence="3" id="KW-0677">Repeat</keyword>
<keyword evidence="4 7" id="KW-0863">Zinc-finger</keyword>
<accession>A0A8S9YYL0</accession>
<dbReference type="GO" id="GO:0008270">
    <property type="term" value="F:zinc ion binding"/>
    <property type="evidence" value="ECO:0007669"/>
    <property type="project" value="UniProtKB-KW"/>
</dbReference>
<dbReference type="OrthoDB" id="8823111at2759"/>
<dbReference type="InterPro" id="IPR050888">
    <property type="entry name" value="ZnF_C2H2-type_TF"/>
</dbReference>
<feature type="compositionally biased region" description="Polar residues" evidence="8">
    <location>
        <begin position="807"/>
        <end position="819"/>
    </location>
</feature>
<feature type="region of interest" description="Disordered" evidence="8">
    <location>
        <begin position="1209"/>
        <end position="1245"/>
    </location>
</feature>
<feature type="compositionally biased region" description="Polar residues" evidence="8">
    <location>
        <begin position="1008"/>
        <end position="1022"/>
    </location>
</feature>
<dbReference type="SUPFAM" id="SSF57667">
    <property type="entry name" value="beta-beta-alpha zinc fingers"/>
    <property type="match status" value="2"/>
</dbReference>
<dbReference type="PROSITE" id="PS00028">
    <property type="entry name" value="ZINC_FINGER_C2H2_1"/>
    <property type="match status" value="2"/>
</dbReference>
<dbReference type="PANTHER" id="PTHR24406">
    <property type="entry name" value="TRANSCRIPTIONAL REPRESSOR CTCFL-RELATED"/>
    <property type="match status" value="1"/>
</dbReference>
<evidence type="ECO:0000256" key="3">
    <source>
        <dbReference type="ARBA" id="ARBA00022737"/>
    </source>
</evidence>
<feature type="region of interest" description="Disordered" evidence="8">
    <location>
        <begin position="644"/>
        <end position="665"/>
    </location>
</feature>
<keyword evidence="5" id="KW-0862">Zinc</keyword>
<feature type="region of interest" description="Disordered" evidence="8">
    <location>
        <begin position="1003"/>
        <end position="1073"/>
    </location>
</feature>
<reference evidence="10" key="1">
    <citation type="submission" date="2019-07" db="EMBL/GenBank/DDBJ databases">
        <title>Annotation for the trematode Paragonimus miyazaki's.</title>
        <authorList>
            <person name="Choi Y.-J."/>
        </authorList>
    </citation>
    <scope>NUCLEOTIDE SEQUENCE</scope>
    <source>
        <strain evidence="10">Japan</strain>
    </source>
</reference>
<keyword evidence="11" id="KW-1185">Reference proteome</keyword>
<comment type="subcellular location">
    <subcellularLocation>
        <location evidence="1">Nucleus</location>
    </subcellularLocation>
</comment>
<evidence type="ECO:0000256" key="7">
    <source>
        <dbReference type="PROSITE-ProRule" id="PRU00042"/>
    </source>
</evidence>
<feature type="region of interest" description="Disordered" evidence="8">
    <location>
        <begin position="46"/>
        <end position="75"/>
    </location>
</feature>
<protein>
    <recommendedName>
        <fullName evidence="9">C2H2-type domain-containing protein</fullName>
    </recommendedName>
</protein>
<comment type="caution">
    <text evidence="10">The sequence shown here is derived from an EMBL/GenBank/DDBJ whole genome shotgun (WGS) entry which is preliminary data.</text>
</comment>
<dbReference type="InterPro" id="IPR036236">
    <property type="entry name" value="Znf_C2H2_sf"/>
</dbReference>
<evidence type="ECO:0000256" key="2">
    <source>
        <dbReference type="ARBA" id="ARBA00022723"/>
    </source>
</evidence>
<feature type="region of interest" description="Disordered" evidence="8">
    <location>
        <begin position="807"/>
        <end position="827"/>
    </location>
</feature>
<evidence type="ECO:0000313" key="11">
    <source>
        <dbReference type="Proteomes" id="UP000822476"/>
    </source>
</evidence>
<feature type="compositionally biased region" description="Polar residues" evidence="8">
    <location>
        <begin position="46"/>
        <end position="62"/>
    </location>
</feature>
<evidence type="ECO:0000259" key="9">
    <source>
        <dbReference type="PROSITE" id="PS50157"/>
    </source>
</evidence>
<feature type="compositionally biased region" description="Polar residues" evidence="8">
    <location>
        <begin position="101"/>
        <end position="113"/>
    </location>
</feature>
<dbReference type="PROSITE" id="PS50157">
    <property type="entry name" value="ZINC_FINGER_C2H2_2"/>
    <property type="match status" value="2"/>
</dbReference>
<dbReference type="EMBL" id="JTDE01000842">
    <property type="protein sequence ID" value="KAF7260215.1"/>
    <property type="molecule type" value="Genomic_DNA"/>
</dbReference>
<dbReference type="InterPro" id="IPR013087">
    <property type="entry name" value="Znf_C2H2_type"/>
</dbReference>
<feature type="compositionally biased region" description="Polar residues" evidence="8">
    <location>
        <begin position="644"/>
        <end position="656"/>
    </location>
</feature>
<evidence type="ECO:0000256" key="8">
    <source>
        <dbReference type="SAM" id="MobiDB-lite"/>
    </source>
</evidence>
<sequence length="1355" mass="147472">MSVVSPFPTEACQTIPHQSIFMKTEPNGINGNQTNSFLAVPAACSTVQRPQTNNPSRTTFSPDSRHTSDELQHSPIQNINASSMKNDEIAELQVSFTDCSTGLHNSSSSSPNQKGRLVLSDQASLSPHSDVPSAVNVLPCPCGLRFSDATRFIGHARQCNEFARTAASFAEAAAAVVSSTPTEWTDEKPLPSLATISTRVDGDMKIDSSTSSTEDNTVRSSSGNHLALDLSVRTTDLNMVQCIAGIHPLICSECKFMGTTRLQMYEHFESIHAIDGTFTCKCGETYKWLPKLLKHQFSCSKRYGELSDCVPYLIPKVPQTSQQNDVDEVREHTLLTTKSPDWLPGTHAVSAPRNLSCTGCGKIGFPTPTDLLNHFSNCAQMSPQFSQSTLSRKPSSCDPAKRPRVLPYSSVLNGMASQMNSWKPPSTCPVLTPSETPPMSFTPKRPELGVTVTPRFPLGFLPPIGLASMNKTQSYSSSLGPYFSTSMTYSLNPTQTTMSPTHDKLNHRSPLPKLVEPKCTVGLKESGMEAPPSTTDLSRPFKCCHCIKAFKSKALLDQHMHIHYPPKYTCRYCAKKYRWPPVFYHHQRTCKKRPPTTTADASPDNHPATITMTNARTLGAHASDLSFAFPPGSTAHFFATPSTHSNASTSTGTLNKSGTSSSGPFPSIPPPYAFTSDVYFTPHLTDISPPVAASATAPNVQYCGPDSMGIAALAAAMGMRLPFPSIPPPLGLTNPYNSTTGFGSVMTPAHLPVNNVTHQFAPSSTFLNTGFFPPFLTPHSNLVTPTVLNQSTMLHTTVSSAHDSQQFYHQSPTASIKNASSQSEMQQCQSSTNQLPCVCGHRFNELPAYLQHLTNCTGLQKIVSISADKKPDTMSTIHNIFSSGLLPSPFLPGPSSDDLKFGMEKTAKLSESTSEPMRSKPEATTAITLTTNKTQPNSDTDLSVANLFSSAMTAAIHAVMQQKFFNQEPKPDHLDNSSEGMGNRLSQSTSRIWNEFMGPVDSTHRFNSKPSSLNFPDLQNISDKMDSEKKKTGHQNDSSKDSDDDSHCDRSPKMETESSELEPQEKIRHMPADLSVTKNVLFSHIPHSTEQVENTYPREMITSSGSLMAVMATALANAAAAAGFQCPGLVETSCDSTEYPPASPSISNGAATPKSCSQCGKEFSSRLSLKQHVEGKHSTEGKYQCPGCAKRYRWGASYYYHKKSCPAIRENSPNPEDTSRPLLTQEDNNSSSTPDGSPSVYTQNREDDIGSVPFLSQHRLMNEHFLFSLQPEFGSPKGTLSGPSTEPDHHPEMMGMDVDTNKQCIKMTDGEWPSGSVVSHSTESLLDIRTIQMTQDKLDNGTRVPCQTTGVAFYS</sequence>
<evidence type="ECO:0000256" key="5">
    <source>
        <dbReference type="ARBA" id="ARBA00022833"/>
    </source>
</evidence>
<evidence type="ECO:0000313" key="10">
    <source>
        <dbReference type="EMBL" id="KAF7260215.1"/>
    </source>
</evidence>